<feature type="chain" id="PRO_5020769597" description="EF-hand domain-containing protein" evidence="1">
    <location>
        <begin position="22"/>
        <end position="142"/>
    </location>
</feature>
<dbReference type="AlphaFoldDB" id="A0A4R2NWH8"/>
<dbReference type="Gene3D" id="1.10.238.10">
    <property type="entry name" value="EF-hand"/>
    <property type="match status" value="1"/>
</dbReference>
<dbReference type="InterPro" id="IPR018247">
    <property type="entry name" value="EF_Hand_1_Ca_BS"/>
</dbReference>
<dbReference type="InterPro" id="IPR002048">
    <property type="entry name" value="EF_hand_dom"/>
</dbReference>
<protein>
    <recommendedName>
        <fullName evidence="2">EF-hand domain-containing protein</fullName>
    </recommendedName>
</protein>
<accession>A0A4R2NWH8</accession>
<dbReference type="InterPro" id="IPR011992">
    <property type="entry name" value="EF-hand-dom_pair"/>
</dbReference>
<proteinExistence type="predicted"/>
<dbReference type="Pfam" id="PF13202">
    <property type="entry name" value="EF-hand_5"/>
    <property type="match status" value="1"/>
</dbReference>
<evidence type="ECO:0000313" key="4">
    <source>
        <dbReference type="Proteomes" id="UP000295733"/>
    </source>
</evidence>
<keyword evidence="4" id="KW-1185">Reference proteome</keyword>
<evidence type="ECO:0000259" key="2">
    <source>
        <dbReference type="Pfam" id="PF13202"/>
    </source>
</evidence>
<keyword evidence="1" id="KW-0732">Signal</keyword>
<gene>
    <name evidence="3" type="ORF">EV656_102482</name>
</gene>
<comment type="caution">
    <text evidence="3">The sequence shown here is derived from an EMBL/GenBank/DDBJ whole genome shotgun (WGS) entry which is preliminary data.</text>
</comment>
<evidence type="ECO:0000256" key="1">
    <source>
        <dbReference type="SAM" id="SignalP"/>
    </source>
</evidence>
<evidence type="ECO:0000313" key="3">
    <source>
        <dbReference type="EMBL" id="TCP26513.1"/>
    </source>
</evidence>
<dbReference type="PROSITE" id="PS00018">
    <property type="entry name" value="EF_HAND_1"/>
    <property type="match status" value="1"/>
</dbReference>
<dbReference type="Proteomes" id="UP000295733">
    <property type="component" value="Unassembled WGS sequence"/>
</dbReference>
<dbReference type="OrthoDB" id="7631435at2"/>
<organism evidence="3 4">
    <name type="scientific">Rhodovulum adriaticum</name>
    <name type="common">Rhodopseudomonas adriatica</name>
    <dbReference type="NCBI Taxonomy" id="35804"/>
    <lineage>
        <taxon>Bacteria</taxon>
        <taxon>Pseudomonadati</taxon>
        <taxon>Pseudomonadota</taxon>
        <taxon>Alphaproteobacteria</taxon>
        <taxon>Rhodobacterales</taxon>
        <taxon>Paracoccaceae</taxon>
        <taxon>Rhodovulum</taxon>
    </lineage>
</organism>
<dbReference type="RefSeq" id="WP_132600700.1">
    <property type="nucleotide sequence ID" value="NZ_NRRP01000023.1"/>
</dbReference>
<feature type="domain" description="EF-hand" evidence="2">
    <location>
        <begin position="104"/>
        <end position="118"/>
    </location>
</feature>
<reference evidence="3 4" key="1">
    <citation type="submission" date="2019-03" db="EMBL/GenBank/DDBJ databases">
        <title>Genomic Encyclopedia of Type Strains, Phase IV (KMG-IV): sequencing the most valuable type-strain genomes for metagenomic binning, comparative biology and taxonomic classification.</title>
        <authorList>
            <person name="Goeker M."/>
        </authorList>
    </citation>
    <scope>NUCLEOTIDE SEQUENCE [LARGE SCALE GENOMIC DNA]</scope>
    <source>
        <strain evidence="3 4">DSM 2781</strain>
    </source>
</reference>
<dbReference type="EMBL" id="SLXL01000002">
    <property type="protein sequence ID" value="TCP26513.1"/>
    <property type="molecule type" value="Genomic_DNA"/>
</dbReference>
<sequence length="142" mass="15898">MVRLTLTALALTLATGQAAPAQDRTAPHLMSLWDANRNGVVGFHELAYRQRAVFAHFDRNGDMLLDPTEAAHFDRVRALTGPLRGRNAAEWRRIVRNLRLMRSDIDGSGAVDLSEFRLVAAEWMAMLDRDADARLELSDVND</sequence>
<feature type="signal peptide" evidence="1">
    <location>
        <begin position="1"/>
        <end position="21"/>
    </location>
</feature>
<dbReference type="GO" id="GO:0005509">
    <property type="term" value="F:calcium ion binding"/>
    <property type="evidence" value="ECO:0007669"/>
    <property type="project" value="InterPro"/>
</dbReference>
<dbReference type="SUPFAM" id="SSF47473">
    <property type="entry name" value="EF-hand"/>
    <property type="match status" value="1"/>
</dbReference>
<name>A0A4R2NWH8_RHOAD</name>